<protein>
    <submittedName>
        <fullName evidence="1">Uncharacterized protein</fullName>
    </submittedName>
</protein>
<name>A0A8T1G156_9STRA</name>
<accession>A0A8T1G156</accession>
<evidence type="ECO:0000313" key="2">
    <source>
        <dbReference type="Proteomes" id="UP000697107"/>
    </source>
</evidence>
<dbReference type="AlphaFoldDB" id="A0A8T1G156"/>
<gene>
    <name evidence="1" type="ORF">PC118_g8963</name>
</gene>
<sequence>MSPLCDAPRTRKHQCAGSLRIEARSASAANRIEADSCSACWSVLFTHKSEQTKRPLLVEQCCFCVLFVTPPVIETYIAKIDRVGLASALTHLCLTRMQQTDTGKPPCRRTILKGKSAYFGPPTDNFRKCTH</sequence>
<dbReference type="EMBL" id="RCML01000237">
    <property type="protein sequence ID" value="KAG2984281.1"/>
    <property type="molecule type" value="Genomic_DNA"/>
</dbReference>
<dbReference type="Proteomes" id="UP000697107">
    <property type="component" value="Unassembled WGS sequence"/>
</dbReference>
<reference evidence="1" key="1">
    <citation type="submission" date="2018-10" db="EMBL/GenBank/DDBJ databases">
        <title>Effector identification in a new, highly contiguous assembly of the strawberry crown rot pathogen Phytophthora cactorum.</title>
        <authorList>
            <person name="Armitage A.D."/>
            <person name="Nellist C.F."/>
            <person name="Bates H."/>
            <person name="Vickerstaff R.J."/>
            <person name="Harrison R.J."/>
        </authorList>
    </citation>
    <scope>NUCLEOTIDE SEQUENCE</scope>
    <source>
        <strain evidence="1">P415</strain>
    </source>
</reference>
<comment type="caution">
    <text evidence="1">The sequence shown here is derived from an EMBL/GenBank/DDBJ whole genome shotgun (WGS) entry which is preliminary data.</text>
</comment>
<evidence type="ECO:0000313" key="1">
    <source>
        <dbReference type="EMBL" id="KAG2984281.1"/>
    </source>
</evidence>
<proteinExistence type="predicted"/>
<organism evidence="1 2">
    <name type="scientific">Phytophthora cactorum</name>
    <dbReference type="NCBI Taxonomy" id="29920"/>
    <lineage>
        <taxon>Eukaryota</taxon>
        <taxon>Sar</taxon>
        <taxon>Stramenopiles</taxon>
        <taxon>Oomycota</taxon>
        <taxon>Peronosporomycetes</taxon>
        <taxon>Peronosporales</taxon>
        <taxon>Peronosporaceae</taxon>
        <taxon>Phytophthora</taxon>
    </lineage>
</organism>